<proteinExistence type="predicted"/>
<name>A0AC61N2H1_9FIRM</name>
<keyword evidence="2" id="KW-1185">Reference proteome</keyword>
<reference evidence="1" key="1">
    <citation type="submission" date="2021-01" db="EMBL/GenBank/DDBJ databases">
        <title>Complete genome sequence of Clostridiales bacterium R-7.</title>
        <authorList>
            <person name="Mahoney-Kurpe S.C."/>
            <person name="Palevich N."/>
            <person name="Koike S."/>
            <person name="Moon C.D."/>
            <person name="Attwood G.T."/>
        </authorList>
    </citation>
    <scope>NUCLEOTIDE SEQUENCE</scope>
    <source>
        <strain evidence="1">R-7</strain>
    </source>
</reference>
<evidence type="ECO:0000313" key="1">
    <source>
        <dbReference type="EMBL" id="QUC67874.1"/>
    </source>
</evidence>
<protein>
    <submittedName>
        <fullName evidence="1">Uncharacterized protein</fullName>
    </submittedName>
</protein>
<accession>A0AC61N2H1</accession>
<dbReference type="Proteomes" id="UP000682782">
    <property type="component" value="Chromosome"/>
</dbReference>
<sequence length="201" mass="22733">MRRTAAVVLTVLLIIALTGITGAETVSDIRDWFSMPTATPAPDAFRFRDGIRWGMNQQQVKALEAEQMTERSMQNWSIMLTDGKVTVSRFTADLVFMFRDNRLLMISYEFARQKDADDFSYLSGALCSLYGEKTPAEPLKIKALMDAINPNRYKTELITDAEGWMTADGTTIYLYNYSPEAFAIMYVSPELGSRIYQTNGL</sequence>
<gene>
    <name evidence="1" type="ORF">JYE49_04020</name>
</gene>
<evidence type="ECO:0000313" key="2">
    <source>
        <dbReference type="Proteomes" id="UP000682782"/>
    </source>
</evidence>
<dbReference type="EMBL" id="CP068393">
    <property type="protein sequence ID" value="QUC67874.1"/>
    <property type="molecule type" value="Genomic_DNA"/>
</dbReference>
<organism evidence="1 2">
    <name type="scientific">Aristaeella hokkaidonensis</name>
    <dbReference type="NCBI Taxonomy" id="3046382"/>
    <lineage>
        <taxon>Bacteria</taxon>
        <taxon>Bacillati</taxon>
        <taxon>Bacillota</taxon>
        <taxon>Clostridia</taxon>
        <taxon>Eubacteriales</taxon>
        <taxon>Aristaeellaceae</taxon>
        <taxon>Aristaeella</taxon>
    </lineage>
</organism>